<dbReference type="PROSITE" id="PS51186">
    <property type="entry name" value="GNAT"/>
    <property type="match status" value="1"/>
</dbReference>
<organism evidence="2 3">
    <name type="scientific">Candidatus Allofournierella pullistercoris</name>
    <dbReference type="NCBI Taxonomy" id="2838597"/>
    <lineage>
        <taxon>Bacteria</taxon>
        <taxon>Bacillati</taxon>
        <taxon>Bacillota</taxon>
        <taxon>Clostridia</taxon>
        <taxon>Eubacteriales</taxon>
        <taxon>Oscillospiraceae</taxon>
        <taxon>Allofournierella</taxon>
    </lineage>
</organism>
<reference evidence="2" key="2">
    <citation type="submission" date="2021-04" db="EMBL/GenBank/DDBJ databases">
        <authorList>
            <person name="Gilroy R."/>
        </authorList>
    </citation>
    <scope>NUCLEOTIDE SEQUENCE</scope>
    <source>
        <strain evidence="2">B5_2728</strain>
    </source>
</reference>
<dbReference type="AlphaFoldDB" id="A0A948WQE2"/>
<dbReference type="Pfam" id="PF13527">
    <property type="entry name" value="Acetyltransf_9"/>
    <property type="match status" value="1"/>
</dbReference>
<evidence type="ECO:0000259" key="1">
    <source>
        <dbReference type="PROSITE" id="PS51186"/>
    </source>
</evidence>
<dbReference type="EMBL" id="JAHLFP010000055">
    <property type="protein sequence ID" value="MBU3806497.1"/>
    <property type="molecule type" value="Genomic_DNA"/>
</dbReference>
<sequence length="275" mass="30383">MVCVAQPADIPALCQLFVQAFGGTVEMARQVMEEFAGAGNVYLVRQEGGPVAMLCAVPVTLNGRKGAYYYGVCTDKSQQGKGIMSQMLKEVGEVLKGQGYAFATLIPASESLFDFYAQRGFEKAMGLRCLQRPIRRNLWAQADFDAVTARNLRLLRSKYAHNSVMLNDKGYVLVLTDLYSMGATIVSTDEGYGIYFKKDDILDFVELFAESDRAAENLMEAARDKTGAEQAQITLGASQNLFLGDGKPKDYGMISFFGEPFDVSESYMRLMLDME</sequence>
<dbReference type="InterPro" id="IPR000182">
    <property type="entry name" value="GNAT_dom"/>
</dbReference>
<dbReference type="Gene3D" id="3.40.630.30">
    <property type="match status" value="1"/>
</dbReference>
<evidence type="ECO:0000313" key="3">
    <source>
        <dbReference type="Proteomes" id="UP000713596"/>
    </source>
</evidence>
<dbReference type="Proteomes" id="UP000713596">
    <property type="component" value="Unassembled WGS sequence"/>
</dbReference>
<feature type="domain" description="N-acetyltransferase" evidence="1">
    <location>
        <begin position="1"/>
        <end position="145"/>
    </location>
</feature>
<gene>
    <name evidence="2" type="ORF">H9882_06365</name>
</gene>
<dbReference type="InterPro" id="IPR016181">
    <property type="entry name" value="Acyl_CoA_acyltransferase"/>
</dbReference>
<dbReference type="GO" id="GO:0016747">
    <property type="term" value="F:acyltransferase activity, transferring groups other than amino-acyl groups"/>
    <property type="evidence" value="ECO:0007669"/>
    <property type="project" value="InterPro"/>
</dbReference>
<reference evidence="2" key="1">
    <citation type="journal article" date="2021" name="PeerJ">
        <title>Extensive microbial diversity within the chicken gut microbiome revealed by metagenomics and culture.</title>
        <authorList>
            <person name="Gilroy R."/>
            <person name="Ravi A."/>
            <person name="Getino M."/>
            <person name="Pursley I."/>
            <person name="Horton D.L."/>
            <person name="Alikhan N.F."/>
            <person name="Baker D."/>
            <person name="Gharbi K."/>
            <person name="Hall N."/>
            <person name="Watson M."/>
            <person name="Adriaenssens E.M."/>
            <person name="Foster-Nyarko E."/>
            <person name="Jarju S."/>
            <person name="Secka A."/>
            <person name="Antonio M."/>
            <person name="Oren A."/>
            <person name="Chaudhuri R.R."/>
            <person name="La Ragione R."/>
            <person name="Hildebrand F."/>
            <person name="Pallen M.J."/>
        </authorList>
    </citation>
    <scope>NUCLEOTIDE SEQUENCE</scope>
    <source>
        <strain evidence="2">B5_2728</strain>
    </source>
</reference>
<protein>
    <submittedName>
        <fullName evidence="2">GNAT family N-acetyltransferase</fullName>
    </submittedName>
</protein>
<accession>A0A948WQE2</accession>
<proteinExistence type="predicted"/>
<comment type="caution">
    <text evidence="2">The sequence shown here is derived from an EMBL/GenBank/DDBJ whole genome shotgun (WGS) entry which is preliminary data.</text>
</comment>
<evidence type="ECO:0000313" key="2">
    <source>
        <dbReference type="EMBL" id="MBU3806497.1"/>
    </source>
</evidence>
<dbReference type="SUPFAM" id="SSF55729">
    <property type="entry name" value="Acyl-CoA N-acyltransferases (Nat)"/>
    <property type="match status" value="1"/>
</dbReference>
<name>A0A948WQE2_9FIRM</name>